<organism evidence="1 2">
    <name type="scientific">[Candida] jaroonii</name>
    <dbReference type="NCBI Taxonomy" id="467808"/>
    <lineage>
        <taxon>Eukaryota</taxon>
        <taxon>Fungi</taxon>
        <taxon>Dikarya</taxon>
        <taxon>Ascomycota</taxon>
        <taxon>Saccharomycotina</taxon>
        <taxon>Pichiomycetes</taxon>
        <taxon>Debaryomycetaceae</taxon>
        <taxon>Yamadazyma</taxon>
    </lineage>
</organism>
<comment type="caution">
    <text evidence="1">The sequence shown here is derived from an EMBL/GenBank/DDBJ whole genome shotgun (WGS) entry which is preliminary data.</text>
</comment>
<accession>A0ACA9Y8K1</accession>
<protein>
    <submittedName>
        <fullName evidence="1">Uncharacterized protein</fullName>
    </submittedName>
</protein>
<dbReference type="EMBL" id="CALSDN010000005">
    <property type="protein sequence ID" value="CAH6721037.1"/>
    <property type="molecule type" value="Genomic_DNA"/>
</dbReference>
<evidence type="ECO:0000313" key="2">
    <source>
        <dbReference type="Proteomes" id="UP001152531"/>
    </source>
</evidence>
<sequence>MEDTSLSRFTKAIRSGNQYNIKNIGTPKSKSVSIKVKSKGTQVNSKGLSTPPETPKEPSSLSPQTPEKPSRTKCESIKKSETEVPDLSREIVSNQKSINTHQMTQLNIEILKQQMTELNYELLINFTQLRDKLDYLNEKINYFKQSNDELLITKVEEIEKSNQQARGEQTQTLGFFITTTCLMTPLAVCAIILYREIHQHV</sequence>
<gene>
    <name evidence="1" type="ORF">CLIB1444_05S02168</name>
</gene>
<evidence type="ECO:0000313" key="1">
    <source>
        <dbReference type="EMBL" id="CAH6721037.1"/>
    </source>
</evidence>
<proteinExistence type="predicted"/>
<reference evidence="1" key="1">
    <citation type="submission" date="2022-06" db="EMBL/GenBank/DDBJ databases">
        <authorList>
            <person name="Legras J.-L."/>
            <person name="Devillers H."/>
            <person name="Grondin C."/>
        </authorList>
    </citation>
    <scope>NUCLEOTIDE SEQUENCE</scope>
    <source>
        <strain evidence="1">CLIB 1444</strain>
    </source>
</reference>
<name>A0ACA9Y8K1_9ASCO</name>
<keyword evidence="2" id="KW-1185">Reference proteome</keyword>
<dbReference type="Proteomes" id="UP001152531">
    <property type="component" value="Unassembled WGS sequence"/>
</dbReference>